<organism evidence="1">
    <name type="scientific">marine sediment metagenome</name>
    <dbReference type="NCBI Taxonomy" id="412755"/>
    <lineage>
        <taxon>unclassified sequences</taxon>
        <taxon>metagenomes</taxon>
        <taxon>ecological metagenomes</taxon>
    </lineage>
</organism>
<name>X1DNT0_9ZZZZ</name>
<sequence>MSAQVQELLIPPIANKKATWTLPSNGSPYDHTWDGGACASLVIGKFKACLNIEGHSQVKLDGIDTSGR</sequence>
<accession>X1DNT0</accession>
<dbReference type="AlphaFoldDB" id="X1DNT0"/>
<proteinExistence type="predicted"/>
<gene>
    <name evidence="1" type="ORF">S01H4_57785</name>
</gene>
<evidence type="ECO:0000313" key="1">
    <source>
        <dbReference type="EMBL" id="GAH09905.1"/>
    </source>
</evidence>
<reference evidence="1" key="1">
    <citation type="journal article" date="2014" name="Front. Microbiol.">
        <title>High frequency of phylogenetically diverse reductive dehalogenase-homologous genes in deep subseafloor sedimentary metagenomes.</title>
        <authorList>
            <person name="Kawai M."/>
            <person name="Futagami T."/>
            <person name="Toyoda A."/>
            <person name="Takaki Y."/>
            <person name="Nishi S."/>
            <person name="Hori S."/>
            <person name="Arai W."/>
            <person name="Tsubouchi T."/>
            <person name="Morono Y."/>
            <person name="Uchiyama I."/>
            <person name="Ito T."/>
            <person name="Fujiyama A."/>
            <person name="Inagaki F."/>
            <person name="Takami H."/>
        </authorList>
    </citation>
    <scope>NUCLEOTIDE SEQUENCE</scope>
    <source>
        <strain evidence="1">Expedition CK06-06</strain>
    </source>
</reference>
<feature type="non-terminal residue" evidence="1">
    <location>
        <position position="68"/>
    </location>
</feature>
<comment type="caution">
    <text evidence="1">The sequence shown here is derived from an EMBL/GenBank/DDBJ whole genome shotgun (WGS) entry which is preliminary data.</text>
</comment>
<protein>
    <submittedName>
        <fullName evidence="1">Uncharacterized protein</fullName>
    </submittedName>
</protein>
<dbReference type="EMBL" id="BART01033675">
    <property type="protein sequence ID" value="GAH09905.1"/>
    <property type="molecule type" value="Genomic_DNA"/>
</dbReference>